<protein>
    <submittedName>
        <fullName evidence="2">Uncharacterized protein</fullName>
    </submittedName>
</protein>
<name>A0A345T2N2_9ACTN</name>
<reference evidence="3" key="1">
    <citation type="submission" date="2018-07" db="EMBL/GenBank/DDBJ databases">
        <title>Streptacidiphilus bronchialis DSM 106435 chromosome.</title>
        <authorList>
            <person name="Batra D."/>
            <person name="Gulvik C.A."/>
        </authorList>
    </citation>
    <scope>NUCLEOTIDE SEQUENCE [LARGE SCALE GENOMIC DNA]</scope>
    <source>
        <strain evidence="3">DSM 106435</strain>
    </source>
</reference>
<gene>
    <name evidence="2" type="ORF">C7M71_025395</name>
</gene>
<evidence type="ECO:0000313" key="2">
    <source>
        <dbReference type="EMBL" id="AXI80237.1"/>
    </source>
</evidence>
<evidence type="ECO:0000313" key="3">
    <source>
        <dbReference type="Proteomes" id="UP000249340"/>
    </source>
</evidence>
<organism evidence="2 3">
    <name type="scientific">Peterkaempfera bronchialis</name>
    <dbReference type="NCBI Taxonomy" id="2126346"/>
    <lineage>
        <taxon>Bacteria</taxon>
        <taxon>Bacillati</taxon>
        <taxon>Actinomycetota</taxon>
        <taxon>Actinomycetes</taxon>
        <taxon>Kitasatosporales</taxon>
        <taxon>Streptomycetaceae</taxon>
        <taxon>Peterkaempfera</taxon>
    </lineage>
</organism>
<proteinExistence type="predicted"/>
<dbReference type="AlphaFoldDB" id="A0A345T2N2"/>
<dbReference type="Proteomes" id="UP000249340">
    <property type="component" value="Chromosome"/>
</dbReference>
<evidence type="ECO:0000256" key="1">
    <source>
        <dbReference type="SAM" id="MobiDB-lite"/>
    </source>
</evidence>
<dbReference type="KEGG" id="stri:C7M71_025395"/>
<sequence length="88" mass="9268">MRVASSGLTRAWLDALATVMRIRSVSQRARAWPSPVPARSCPLPGVALCPSASAPQPSAPPPSAPPPSAPGPAPPERLRRSWSWLPRA</sequence>
<feature type="compositionally biased region" description="Pro residues" evidence="1">
    <location>
        <begin position="57"/>
        <end position="75"/>
    </location>
</feature>
<accession>A0A345T2N2</accession>
<dbReference type="EMBL" id="CP031264">
    <property type="protein sequence ID" value="AXI80237.1"/>
    <property type="molecule type" value="Genomic_DNA"/>
</dbReference>
<keyword evidence="3" id="KW-1185">Reference proteome</keyword>
<feature type="region of interest" description="Disordered" evidence="1">
    <location>
        <begin position="50"/>
        <end position="88"/>
    </location>
</feature>